<proteinExistence type="predicted"/>
<dbReference type="InterPro" id="IPR045423">
    <property type="entry name" value="DUF6510"/>
</dbReference>
<keyword evidence="2" id="KW-1185">Reference proteome</keyword>
<gene>
    <name evidence="1" type="ORF">GCM10025881_16840</name>
</gene>
<dbReference type="Pfam" id="PF20120">
    <property type="entry name" value="DUF6510"/>
    <property type="match status" value="1"/>
</dbReference>
<reference evidence="2" key="1">
    <citation type="journal article" date="2019" name="Int. J. Syst. Evol. Microbiol.">
        <title>The Global Catalogue of Microorganisms (GCM) 10K type strain sequencing project: providing services to taxonomists for standard genome sequencing and annotation.</title>
        <authorList>
            <consortium name="The Broad Institute Genomics Platform"/>
            <consortium name="The Broad Institute Genome Sequencing Center for Infectious Disease"/>
            <person name="Wu L."/>
            <person name="Ma J."/>
        </authorList>
    </citation>
    <scope>NUCLEOTIDE SEQUENCE [LARGE SCALE GENOMIC DNA]</scope>
    <source>
        <strain evidence="2">NBRC 108894</strain>
    </source>
</reference>
<evidence type="ECO:0000313" key="1">
    <source>
        <dbReference type="EMBL" id="GMA94860.1"/>
    </source>
</evidence>
<accession>A0ABQ6K2K6</accession>
<comment type="caution">
    <text evidence="1">The sequence shown here is derived from an EMBL/GenBank/DDBJ whole genome shotgun (WGS) entry which is preliminary data.</text>
</comment>
<sequence length="84" mass="8960">MTHIDGNAMSGVLSELLTVEPTTARSRCANCGDVAALAMALVYPDAAGWVARCRACHEVLATVVRGDGRTWLSLRGMTAIELER</sequence>
<dbReference type="Proteomes" id="UP001157034">
    <property type="component" value="Unassembled WGS sequence"/>
</dbReference>
<evidence type="ECO:0000313" key="2">
    <source>
        <dbReference type="Proteomes" id="UP001157034"/>
    </source>
</evidence>
<protein>
    <submittedName>
        <fullName evidence="1">Uncharacterized protein</fullName>
    </submittedName>
</protein>
<dbReference type="EMBL" id="BSVB01000001">
    <property type="protein sequence ID" value="GMA94860.1"/>
    <property type="molecule type" value="Genomic_DNA"/>
</dbReference>
<name>A0ABQ6K2K6_9MICO</name>
<dbReference type="RefSeq" id="WP_284253739.1">
    <property type="nucleotide sequence ID" value="NZ_BAAAQO010000002.1"/>
</dbReference>
<organism evidence="1 2">
    <name type="scientific">Pseudolysinimonas kribbensis</name>
    <dbReference type="NCBI Taxonomy" id="433641"/>
    <lineage>
        <taxon>Bacteria</taxon>
        <taxon>Bacillati</taxon>
        <taxon>Actinomycetota</taxon>
        <taxon>Actinomycetes</taxon>
        <taxon>Micrococcales</taxon>
        <taxon>Microbacteriaceae</taxon>
        <taxon>Pseudolysinimonas</taxon>
    </lineage>
</organism>